<dbReference type="GO" id="GO:0016740">
    <property type="term" value="F:transferase activity"/>
    <property type="evidence" value="ECO:0007669"/>
    <property type="project" value="UniProtKB-KW"/>
</dbReference>
<name>A0A4Q9QVJ5_9GAMM</name>
<dbReference type="Gene3D" id="3.90.550.10">
    <property type="entry name" value="Spore Coat Polysaccharide Biosynthesis Protein SpsA, Chain A"/>
    <property type="match status" value="1"/>
</dbReference>
<gene>
    <name evidence="1" type="ORF">DNK44_22405</name>
</gene>
<accession>A0A4Q9QVJ5</accession>
<organism evidence="1 2">
    <name type="scientific">Phytopseudomonas dryadis</name>
    <dbReference type="NCBI Taxonomy" id="2487520"/>
    <lineage>
        <taxon>Bacteria</taxon>
        <taxon>Pseudomonadati</taxon>
        <taxon>Pseudomonadota</taxon>
        <taxon>Gammaproteobacteria</taxon>
        <taxon>Pseudomonadales</taxon>
        <taxon>Pseudomonadaceae</taxon>
        <taxon>Phytopseudomonas</taxon>
    </lineage>
</organism>
<dbReference type="PANTHER" id="PTHR33604">
    <property type="entry name" value="OSJNBA0004B13.7 PROTEIN"/>
    <property type="match status" value="1"/>
</dbReference>
<dbReference type="PANTHER" id="PTHR33604:SF3">
    <property type="entry name" value="OSJNBA0004B13.7 PROTEIN"/>
    <property type="match status" value="1"/>
</dbReference>
<comment type="caution">
    <text evidence="1">The sequence shown here is derived from an EMBL/GenBank/DDBJ whole genome shotgun (WGS) entry which is preliminary data.</text>
</comment>
<protein>
    <submittedName>
        <fullName evidence="1">Glycosyl transferase family 2</fullName>
    </submittedName>
</protein>
<dbReference type="AlphaFoldDB" id="A0A4Q9QVJ5"/>
<sequence length="386" mass="43933">MTEHSPTIVVIGYNRPKSLSRLLGSLRKARYPSGHVRLVISLDNSGNPEPRQVAEAFDWPFGEKRIIAHQERLGLRKHVLSCGDLTEQYDDVIILEDDLFVSPFFYEYASRALEAYADDAGVAGISLYSVQFNQTANLPFTPVDDGDSDVHFMQLAASWGQAWSRRHWQGFRSWLDSNGSDIGHIDNIPADIRSWPESSWLKLYNAYIISRDLYFVYPFRSLSTNFGDPGQHFNIASSRFQVPIQQQPIDYQFAKRENSLSVYDAFCELLPACLKRQNEKLAGYDFTVNLYGCKDCRSGLQLTRTQAAGLHNFSLSMKPMELSILHDIEGDGIALIDSAGIDSASLSRPKTEYDIYRFFYKFPSVRIILFGVVERLQLLLKRVMPN</sequence>
<dbReference type="Proteomes" id="UP000293172">
    <property type="component" value="Unassembled WGS sequence"/>
</dbReference>
<dbReference type="InterPro" id="IPR029044">
    <property type="entry name" value="Nucleotide-diphossugar_trans"/>
</dbReference>
<dbReference type="EMBL" id="QJUL01000047">
    <property type="protein sequence ID" value="TBU86721.1"/>
    <property type="molecule type" value="Genomic_DNA"/>
</dbReference>
<reference evidence="1 2" key="1">
    <citation type="submission" date="2018-06" db="EMBL/GenBank/DDBJ databases">
        <title>Three novel Pseudomonas species isolated from symptomatic oak.</title>
        <authorList>
            <person name="Bueno-Gonzalez V."/>
            <person name="Brady C."/>
        </authorList>
    </citation>
    <scope>NUCLEOTIDE SEQUENCE [LARGE SCALE GENOMIC DNA]</scope>
    <source>
        <strain evidence="1 2">P6B</strain>
    </source>
</reference>
<dbReference type="RefSeq" id="WP_131199089.1">
    <property type="nucleotide sequence ID" value="NZ_QJUL01000047.1"/>
</dbReference>
<dbReference type="SUPFAM" id="SSF53448">
    <property type="entry name" value="Nucleotide-diphospho-sugar transferases"/>
    <property type="match status" value="1"/>
</dbReference>
<evidence type="ECO:0000313" key="2">
    <source>
        <dbReference type="Proteomes" id="UP000293172"/>
    </source>
</evidence>
<evidence type="ECO:0000313" key="1">
    <source>
        <dbReference type="EMBL" id="TBU86721.1"/>
    </source>
</evidence>
<proteinExistence type="predicted"/>
<keyword evidence="1" id="KW-0808">Transferase</keyword>
<dbReference type="OrthoDB" id="5180856at2"/>